<evidence type="ECO:0000313" key="2">
    <source>
        <dbReference type="Proteomes" id="UP001140513"/>
    </source>
</evidence>
<gene>
    <name evidence="1" type="ORF">N0V89_007055</name>
</gene>
<dbReference type="Gene3D" id="1.20.120.450">
    <property type="entry name" value="dinb family like domain"/>
    <property type="match status" value="1"/>
</dbReference>
<dbReference type="EMBL" id="JAPEUX010000005">
    <property type="protein sequence ID" value="KAJ4351712.1"/>
    <property type="molecule type" value="Genomic_DNA"/>
</dbReference>
<name>A0A9W8XIT1_9PLEO</name>
<dbReference type="OrthoDB" id="10386194at2759"/>
<reference evidence="1" key="1">
    <citation type="submission" date="2022-10" db="EMBL/GenBank/DDBJ databases">
        <title>Tapping the CABI collections for fungal endophytes: first genome assemblies for Collariella, Neodidymelliopsis, Ascochyta clinopodiicola, Didymella pomorum, Didymosphaeria variabile, Neocosmospora piperis and Neocucurbitaria cava.</title>
        <authorList>
            <person name="Hill R."/>
        </authorList>
    </citation>
    <scope>NUCLEOTIDE SEQUENCE</scope>
    <source>
        <strain evidence="1">IMI 356815</strain>
    </source>
</reference>
<accession>A0A9W8XIT1</accession>
<organism evidence="1 2">
    <name type="scientific">Didymosphaeria variabile</name>
    <dbReference type="NCBI Taxonomy" id="1932322"/>
    <lineage>
        <taxon>Eukaryota</taxon>
        <taxon>Fungi</taxon>
        <taxon>Dikarya</taxon>
        <taxon>Ascomycota</taxon>
        <taxon>Pezizomycotina</taxon>
        <taxon>Dothideomycetes</taxon>
        <taxon>Pleosporomycetidae</taxon>
        <taxon>Pleosporales</taxon>
        <taxon>Massarineae</taxon>
        <taxon>Didymosphaeriaceae</taxon>
        <taxon>Didymosphaeria</taxon>
    </lineage>
</organism>
<proteinExistence type="predicted"/>
<dbReference type="RefSeq" id="XP_056070068.1">
    <property type="nucleotide sequence ID" value="XM_056215821.1"/>
</dbReference>
<comment type="caution">
    <text evidence="1">The sequence shown here is derived from an EMBL/GenBank/DDBJ whole genome shotgun (WGS) entry which is preliminary data.</text>
</comment>
<dbReference type="AlphaFoldDB" id="A0A9W8XIT1"/>
<dbReference type="Proteomes" id="UP001140513">
    <property type="component" value="Unassembled WGS sequence"/>
</dbReference>
<dbReference type="InterPro" id="IPR034660">
    <property type="entry name" value="DinB/YfiT-like"/>
</dbReference>
<sequence length="157" mass="17407">MPPMPDLSHVSAHLEGVADQLRRQFGGPGGGRRPGRTTGAVPAAAIAQVHDRISDLAHQVEMIRNDINTRLSRLEASDWNQRVRRINLGRPNNNTRLAPLSHHLTNTAIPGFPQDDQECFNLSDLEVQRILHSLGHAGHDVHARRILLENIVGVKEK</sequence>
<dbReference type="GeneID" id="80910585"/>
<evidence type="ECO:0000313" key="1">
    <source>
        <dbReference type="EMBL" id="KAJ4351712.1"/>
    </source>
</evidence>
<keyword evidence="2" id="KW-1185">Reference proteome</keyword>
<protein>
    <submittedName>
        <fullName evidence="1">Uncharacterized protein</fullName>
    </submittedName>
</protein>